<organism evidence="1 2">
    <name type="scientific">Sporanaerobium hydrogeniformans</name>
    <dbReference type="NCBI Taxonomy" id="3072179"/>
    <lineage>
        <taxon>Bacteria</taxon>
        <taxon>Bacillati</taxon>
        <taxon>Bacillota</taxon>
        <taxon>Clostridia</taxon>
        <taxon>Lachnospirales</taxon>
        <taxon>Lachnospiraceae</taxon>
        <taxon>Sporanaerobium</taxon>
    </lineage>
</organism>
<protein>
    <submittedName>
        <fullName evidence="1">Uncharacterized protein</fullName>
    </submittedName>
</protein>
<evidence type="ECO:0000313" key="2">
    <source>
        <dbReference type="Proteomes" id="UP000224460"/>
    </source>
</evidence>
<name>A0AC61DDH3_9FIRM</name>
<gene>
    <name evidence="1" type="ORF">CS063_09390</name>
</gene>
<accession>A0AC61DDH3</accession>
<keyword evidence="2" id="KW-1185">Reference proteome</keyword>
<sequence length="107" mass="11678">MTQVNCAVKGCSYNHNEICYAKRVAIGGKGSTEIKGTCCGTFLNEDVYSNLAEHTDYLSPCDAVTCTVAICRYNAENLCQLQAIQVSGAEETSLYTQTDCLSFKKQQ</sequence>
<dbReference type="EMBL" id="PEDL01000008">
    <property type="protein sequence ID" value="PHV70731.1"/>
    <property type="molecule type" value="Genomic_DNA"/>
</dbReference>
<reference evidence="1" key="1">
    <citation type="submission" date="2017-10" db="EMBL/GenBank/DDBJ databases">
        <title>Genome sequence of cellulolytic Lachnospiraceae bacterium XHS1971 isolated from hotspring sediment.</title>
        <authorList>
            <person name="Vasudevan G."/>
            <person name="Joshi A.J."/>
            <person name="Hivarkar S."/>
            <person name="Lanjekar V.B."/>
            <person name="Dhakephalkar P.K."/>
            <person name="Dagar S."/>
        </authorList>
    </citation>
    <scope>NUCLEOTIDE SEQUENCE</scope>
    <source>
        <strain evidence="1">XHS1971</strain>
    </source>
</reference>
<evidence type="ECO:0000313" key="1">
    <source>
        <dbReference type="EMBL" id="PHV70731.1"/>
    </source>
</evidence>
<proteinExistence type="predicted"/>
<comment type="caution">
    <text evidence="1">The sequence shown here is derived from an EMBL/GenBank/DDBJ whole genome shotgun (WGS) entry which is preliminary data.</text>
</comment>
<dbReference type="Proteomes" id="UP000224460">
    <property type="component" value="Unassembled WGS sequence"/>
</dbReference>